<dbReference type="AlphaFoldDB" id="A0A1L3ZRI7"/>
<feature type="domain" description="TadE-like" evidence="2">
    <location>
        <begin position="19"/>
        <end position="60"/>
    </location>
</feature>
<keyword evidence="1" id="KW-1133">Transmembrane helix</keyword>
<evidence type="ECO:0000259" key="2">
    <source>
        <dbReference type="Pfam" id="PF07811"/>
    </source>
</evidence>
<dbReference type="STRING" id="1921510.BSL82_02060"/>
<feature type="transmembrane region" description="Helical" evidence="1">
    <location>
        <begin position="20"/>
        <end position="40"/>
    </location>
</feature>
<proteinExistence type="predicted"/>
<evidence type="ECO:0000256" key="1">
    <source>
        <dbReference type="SAM" id="Phobius"/>
    </source>
</evidence>
<dbReference type="InterPro" id="IPR012495">
    <property type="entry name" value="TadE-like_dom"/>
</dbReference>
<keyword evidence="1" id="KW-0812">Transmembrane</keyword>
<accession>A0A1L3ZRI7</accession>
<sequence length="149" mass="15869">MSARNIIRSLSGALPDRRGVAAIELAFTLPVLTFLSLGAFDVARMLSAQIDYQQAAAEVASLALARPPQSDTAYLKQAAMSASGLTEDKVTVATSLTCNGTASNSSCASGQEQARYVIVTLNGQYAPLWTHFGVSQTINLDVVRKVRYQ</sequence>
<dbReference type="Proteomes" id="UP000182063">
    <property type="component" value="Chromosome"/>
</dbReference>
<gene>
    <name evidence="3" type="ORF">BSL82_02060</name>
</gene>
<keyword evidence="4" id="KW-1185">Reference proteome</keyword>
<evidence type="ECO:0000313" key="4">
    <source>
        <dbReference type="Proteomes" id="UP000182063"/>
    </source>
</evidence>
<dbReference type="Pfam" id="PF07811">
    <property type="entry name" value="TadE"/>
    <property type="match status" value="1"/>
</dbReference>
<reference evidence="4" key="1">
    <citation type="submission" date="2016-11" db="EMBL/GenBank/DDBJ databases">
        <title>Complete Genome Sequence of alachlor-degrading Sphingomonas sp. strain JJ-A5.</title>
        <authorList>
            <person name="Lee H."/>
            <person name="Ka J.-O."/>
        </authorList>
    </citation>
    <scope>NUCLEOTIDE SEQUENCE [LARGE SCALE GENOMIC DNA]</scope>
    <source>
        <strain evidence="4">JJ-A5</strain>
    </source>
</reference>
<dbReference type="RefSeq" id="WP_072595811.1">
    <property type="nucleotide sequence ID" value="NZ_CP018221.1"/>
</dbReference>
<organism evidence="3 4">
    <name type="scientific">Tardibacter chloracetimidivorans</name>
    <dbReference type="NCBI Taxonomy" id="1921510"/>
    <lineage>
        <taxon>Bacteria</taxon>
        <taxon>Pseudomonadati</taxon>
        <taxon>Pseudomonadota</taxon>
        <taxon>Alphaproteobacteria</taxon>
        <taxon>Sphingomonadales</taxon>
        <taxon>Sphingomonadaceae</taxon>
        <taxon>Tardibacter</taxon>
    </lineage>
</organism>
<protein>
    <recommendedName>
        <fullName evidence="2">TadE-like domain-containing protein</fullName>
    </recommendedName>
</protein>
<dbReference type="EMBL" id="CP018221">
    <property type="protein sequence ID" value="API58235.1"/>
    <property type="molecule type" value="Genomic_DNA"/>
</dbReference>
<name>A0A1L3ZRI7_9SPHN</name>
<keyword evidence="1" id="KW-0472">Membrane</keyword>
<dbReference type="OrthoDB" id="7409794at2"/>
<dbReference type="KEGG" id="sphj:BSL82_02060"/>
<evidence type="ECO:0000313" key="3">
    <source>
        <dbReference type="EMBL" id="API58235.1"/>
    </source>
</evidence>